<dbReference type="Proteomes" id="UP000807306">
    <property type="component" value="Unassembled WGS sequence"/>
</dbReference>
<evidence type="ECO:0000313" key="4">
    <source>
        <dbReference type="EMBL" id="KAF9523660.1"/>
    </source>
</evidence>
<dbReference type="InterPro" id="IPR052743">
    <property type="entry name" value="Glutaminase_GtaA"/>
</dbReference>
<protein>
    <submittedName>
        <fullName evidence="4">Uncharacterized protein</fullName>
    </submittedName>
</protein>
<dbReference type="InterPro" id="IPR033433">
    <property type="entry name" value="GtaA_N"/>
</dbReference>
<dbReference type="OrthoDB" id="3918848at2759"/>
<feature type="chain" id="PRO_5040318728" evidence="1">
    <location>
        <begin position="24"/>
        <end position="527"/>
    </location>
</feature>
<dbReference type="Pfam" id="PF17168">
    <property type="entry name" value="DUF5127"/>
    <property type="match status" value="1"/>
</dbReference>
<dbReference type="EMBL" id="MU157913">
    <property type="protein sequence ID" value="KAF9523660.1"/>
    <property type="molecule type" value="Genomic_DNA"/>
</dbReference>
<dbReference type="InterPro" id="IPR032514">
    <property type="entry name" value="GtaA_central"/>
</dbReference>
<evidence type="ECO:0000313" key="5">
    <source>
        <dbReference type="Proteomes" id="UP000807306"/>
    </source>
</evidence>
<proteinExistence type="predicted"/>
<dbReference type="AlphaFoldDB" id="A0A9P6E716"/>
<dbReference type="Pfam" id="PF16335">
    <property type="entry name" value="GtaA_6_Hairpin"/>
    <property type="match status" value="1"/>
</dbReference>
<evidence type="ECO:0000256" key="1">
    <source>
        <dbReference type="SAM" id="SignalP"/>
    </source>
</evidence>
<reference evidence="4" key="1">
    <citation type="submission" date="2020-11" db="EMBL/GenBank/DDBJ databases">
        <authorList>
            <consortium name="DOE Joint Genome Institute"/>
            <person name="Ahrendt S."/>
            <person name="Riley R."/>
            <person name="Andreopoulos W."/>
            <person name="Labutti K."/>
            <person name="Pangilinan J."/>
            <person name="Ruiz-Duenas F.J."/>
            <person name="Barrasa J.M."/>
            <person name="Sanchez-Garcia M."/>
            <person name="Camarero S."/>
            <person name="Miyauchi S."/>
            <person name="Serrano A."/>
            <person name="Linde D."/>
            <person name="Babiker R."/>
            <person name="Drula E."/>
            <person name="Ayuso-Fernandez I."/>
            <person name="Pacheco R."/>
            <person name="Padilla G."/>
            <person name="Ferreira P."/>
            <person name="Barriuso J."/>
            <person name="Kellner H."/>
            <person name="Castanera R."/>
            <person name="Alfaro M."/>
            <person name="Ramirez L."/>
            <person name="Pisabarro A.G."/>
            <person name="Kuo A."/>
            <person name="Tritt A."/>
            <person name="Lipzen A."/>
            <person name="He G."/>
            <person name="Yan M."/>
            <person name="Ng V."/>
            <person name="Cullen D."/>
            <person name="Martin F."/>
            <person name="Rosso M.-N."/>
            <person name="Henrissat B."/>
            <person name="Hibbett D."/>
            <person name="Martinez A.T."/>
            <person name="Grigoriev I.V."/>
        </authorList>
    </citation>
    <scope>NUCLEOTIDE SEQUENCE</scope>
    <source>
        <strain evidence="4">CBS 506.95</strain>
    </source>
</reference>
<dbReference type="PANTHER" id="PTHR31987:SF1">
    <property type="entry name" value="GLUTAMINASE A"/>
    <property type="match status" value="1"/>
</dbReference>
<evidence type="ECO:0000259" key="2">
    <source>
        <dbReference type="Pfam" id="PF16335"/>
    </source>
</evidence>
<accession>A0A9P6E716</accession>
<dbReference type="PANTHER" id="PTHR31987">
    <property type="entry name" value="GLUTAMINASE A-RELATED"/>
    <property type="match status" value="1"/>
</dbReference>
<feature type="domain" description="Glutaminase A N-terminal" evidence="3">
    <location>
        <begin position="103"/>
        <end position="334"/>
    </location>
</feature>
<gene>
    <name evidence="4" type="ORF">CPB83DRAFT_821238</name>
</gene>
<feature type="signal peptide" evidence="1">
    <location>
        <begin position="1"/>
        <end position="23"/>
    </location>
</feature>
<evidence type="ECO:0000259" key="3">
    <source>
        <dbReference type="Pfam" id="PF17168"/>
    </source>
</evidence>
<organism evidence="4 5">
    <name type="scientific">Crepidotus variabilis</name>
    <dbReference type="NCBI Taxonomy" id="179855"/>
    <lineage>
        <taxon>Eukaryota</taxon>
        <taxon>Fungi</taxon>
        <taxon>Dikarya</taxon>
        <taxon>Basidiomycota</taxon>
        <taxon>Agaricomycotina</taxon>
        <taxon>Agaricomycetes</taxon>
        <taxon>Agaricomycetidae</taxon>
        <taxon>Agaricales</taxon>
        <taxon>Agaricineae</taxon>
        <taxon>Crepidotaceae</taxon>
        <taxon>Crepidotus</taxon>
    </lineage>
</organism>
<name>A0A9P6E716_9AGAR</name>
<keyword evidence="1" id="KW-0732">Signal</keyword>
<feature type="domain" description="Glutaminase A central" evidence="2">
    <location>
        <begin position="341"/>
        <end position="506"/>
    </location>
</feature>
<sequence>MPIIHRLLSFCLLTHAVIRGTNASEWAFSTLATIPLALRSPYLNIWTGSSTTPQWPTLWNKTVCGASWPGLVRVDGISYWWQGTERRSDLAQIVPGSIQMSPTRTRFQTVAGPVQLNITFLSPIEPTDWVKQSFPFSYFAIDVSSRDGQKHDIQLYSQISGELLAVDYAQEVTFNTVLTSQSIFHSLRKIEPSHFDKAAETSEDGTLYLGALNQHEISWQSGNCGVALDEFAANGTLLNEQDPNNTRKIIDDNSWVCLSLAYNFGSISSTSSPVVWALGLVREPSIRTVTAKGTELRSSYFWTKYPKIDLAIDDFLADYEEASKRAQTLDMKIVGDGNDISQSYADLLAFSARPVFGAIHITVARTSPTTLDSSDVKVYMKDVGNSSRSNAVDVLFSAFPAFLYLDVKLAGLLLEPLLAFQSSSQYHNNYSASGLGKCFQPLLPRYLISIDCSLRHCFSFCLYSVWSMLIMTLAHARKSGDGTLCKRYYSLLKIWADYLGANALDNDSLSGPRSSLTEFIVDFAIIF</sequence>
<keyword evidence="5" id="KW-1185">Reference proteome</keyword>
<comment type="caution">
    <text evidence="4">The sequence shown here is derived from an EMBL/GenBank/DDBJ whole genome shotgun (WGS) entry which is preliminary data.</text>
</comment>